<proteinExistence type="predicted"/>
<feature type="transmembrane region" description="Helical" evidence="1">
    <location>
        <begin position="80"/>
        <end position="99"/>
    </location>
</feature>
<feature type="transmembrane region" description="Helical" evidence="1">
    <location>
        <begin position="178"/>
        <end position="205"/>
    </location>
</feature>
<dbReference type="AlphaFoldDB" id="A0A1I0NKD6"/>
<keyword evidence="1" id="KW-0812">Transmembrane</keyword>
<evidence type="ECO:0000256" key="1">
    <source>
        <dbReference type="SAM" id="Phobius"/>
    </source>
</evidence>
<reference evidence="2 3" key="1">
    <citation type="submission" date="2016-10" db="EMBL/GenBank/DDBJ databases">
        <authorList>
            <person name="de Groot N.N."/>
        </authorList>
    </citation>
    <scope>NUCLEOTIDE SEQUENCE [LARGE SCALE GENOMIC DNA]</scope>
    <source>
        <strain evidence="2 3">DSM 9179</strain>
    </source>
</reference>
<dbReference type="RefSeq" id="WP_092451315.1">
    <property type="nucleotide sequence ID" value="NZ_FOJI01000003.1"/>
</dbReference>
<evidence type="ECO:0000313" key="3">
    <source>
        <dbReference type="Proteomes" id="UP000199701"/>
    </source>
</evidence>
<accession>A0A1I0NKD6</accession>
<feature type="transmembrane region" description="Helical" evidence="1">
    <location>
        <begin position="17"/>
        <end position="38"/>
    </location>
</feature>
<feature type="transmembrane region" description="Helical" evidence="1">
    <location>
        <begin position="251"/>
        <end position="271"/>
    </location>
</feature>
<dbReference type="EMBL" id="FOJI01000003">
    <property type="protein sequence ID" value="SEW01779.1"/>
    <property type="molecule type" value="Genomic_DNA"/>
</dbReference>
<keyword evidence="1" id="KW-0472">Membrane</keyword>
<dbReference type="OrthoDB" id="2067652at2"/>
<feature type="transmembrane region" description="Helical" evidence="1">
    <location>
        <begin position="119"/>
        <end position="144"/>
    </location>
</feature>
<keyword evidence="3" id="KW-1185">Reference proteome</keyword>
<sequence>MKTLIKIELERAFKNKIFLISVLIGIAIVAYHVFAYVVPQRVTAIPFYLNVYKTSPLKVDRLPGVYSEWIAMNQNAAREILFVILPLIAAVPYGISLFLDEKNNYINNIAVRTKKRNYYIAKAIALFLSGGAIAALPLVVSFLANAVILPFDTPASYTSAYMIFATTVFGDVFFSNPLLYITIYILWVFVGFGLLNVFCFVAVYIMENRFAVLMAPFIIYFTSYVILNIAGIKIAVPWSYLQMNRLNSDNVWQACIEVSVFIAVICLAIGIRCSKNKDIL</sequence>
<organism evidence="2 3">
    <name type="scientific">[Clostridium] fimetarium</name>
    <dbReference type="NCBI Taxonomy" id="99656"/>
    <lineage>
        <taxon>Bacteria</taxon>
        <taxon>Bacillati</taxon>
        <taxon>Bacillota</taxon>
        <taxon>Clostridia</taxon>
        <taxon>Lachnospirales</taxon>
        <taxon>Lachnospiraceae</taxon>
    </lineage>
</organism>
<feature type="transmembrane region" description="Helical" evidence="1">
    <location>
        <begin position="217"/>
        <end position="239"/>
    </location>
</feature>
<keyword evidence="1" id="KW-1133">Transmembrane helix</keyword>
<gene>
    <name evidence="2" type="ORF">SAMN05421659_103170</name>
</gene>
<evidence type="ECO:0008006" key="4">
    <source>
        <dbReference type="Google" id="ProtNLM"/>
    </source>
</evidence>
<dbReference type="Proteomes" id="UP000199701">
    <property type="component" value="Unassembled WGS sequence"/>
</dbReference>
<name>A0A1I0NKD6_9FIRM</name>
<protein>
    <recommendedName>
        <fullName evidence="4">ABC-2 family transporter protein</fullName>
    </recommendedName>
</protein>
<evidence type="ECO:0000313" key="2">
    <source>
        <dbReference type="EMBL" id="SEW01779.1"/>
    </source>
</evidence>
<dbReference type="STRING" id="99656.SAMN05421659_103170"/>